<accession>A0ABU2H6H4</accession>
<protein>
    <submittedName>
        <fullName evidence="2">2-oxo acid dehydrogenase subunit E2</fullName>
    </submittedName>
</protein>
<comment type="caution">
    <text evidence="2">The sequence shown here is derived from an EMBL/GenBank/DDBJ whole genome shotgun (WGS) entry which is preliminary data.</text>
</comment>
<dbReference type="Proteomes" id="UP001250214">
    <property type="component" value="Unassembled WGS sequence"/>
</dbReference>
<dbReference type="RefSeq" id="WP_310912468.1">
    <property type="nucleotide sequence ID" value="NZ_JAVLVT010000005.1"/>
</dbReference>
<name>A0ABU2H6H4_9ACTN</name>
<dbReference type="InterPro" id="IPR023213">
    <property type="entry name" value="CAT-like_dom_sf"/>
</dbReference>
<dbReference type="EMBL" id="JAVLVT010000005">
    <property type="protein sequence ID" value="MDS1270914.1"/>
    <property type="molecule type" value="Genomic_DNA"/>
</dbReference>
<dbReference type="Pfam" id="PF00198">
    <property type="entry name" value="2-oxoacid_dh"/>
    <property type="match status" value="1"/>
</dbReference>
<dbReference type="Gene3D" id="3.30.559.10">
    <property type="entry name" value="Chloramphenicol acetyltransferase-like domain"/>
    <property type="match status" value="1"/>
</dbReference>
<dbReference type="InterPro" id="IPR001078">
    <property type="entry name" value="2-oxoacid_DH_actylTfrase"/>
</dbReference>
<organism evidence="2 3">
    <name type="scientific">Lipingzhangella rawalii</name>
    <dbReference type="NCBI Taxonomy" id="2055835"/>
    <lineage>
        <taxon>Bacteria</taxon>
        <taxon>Bacillati</taxon>
        <taxon>Actinomycetota</taxon>
        <taxon>Actinomycetes</taxon>
        <taxon>Streptosporangiales</taxon>
        <taxon>Nocardiopsidaceae</taxon>
        <taxon>Lipingzhangella</taxon>
    </lineage>
</organism>
<evidence type="ECO:0000259" key="1">
    <source>
        <dbReference type="Pfam" id="PF00198"/>
    </source>
</evidence>
<keyword evidence="3" id="KW-1185">Reference proteome</keyword>
<feature type="domain" description="2-oxoacid dehydrogenase acyltransferase catalytic" evidence="1">
    <location>
        <begin position="173"/>
        <end position="251"/>
    </location>
</feature>
<evidence type="ECO:0000313" key="3">
    <source>
        <dbReference type="Proteomes" id="UP001250214"/>
    </source>
</evidence>
<sequence length="267" mass="29558">MGRTTRVAPQRRHTLYFLRYARHTAPVFLDTEVDMSAVEAHRDAAAAAGTRYSRLSYVLRSLVPVMERHPECNAAVGTGLVPRLRHTPQVRPKIALDRRVDGVRIVLSAPLPDLRGADLDIVQAELERLKTIPVNGSSQFRGVRKLNRLPPRLGWWMFRASMARLSARPQLLGSVAVSSLGHSAVDGFHAVGGTPLTLNVGRVRPTPVARGAEVRVAPVIRLNLAFDHRIVDGAEAADILTEIKEELQAPEDRRDHRVLAGSEQDRR</sequence>
<gene>
    <name evidence="2" type="ORF">RIF23_11450</name>
</gene>
<proteinExistence type="predicted"/>
<reference evidence="3" key="1">
    <citation type="submission" date="2023-07" db="EMBL/GenBank/DDBJ databases">
        <title>Novel species in the genus Lipingzhangella isolated from Sambhar Salt Lake.</title>
        <authorList>
            <person name="Jiya N."/>
            <person name="Kajale S."/>
            <person name="Sharma A."/>
        </authorList>
    </citation>
    <scope>NUCLEOTIDE SEQUENCE [LARGE SCALE GENOMIC DNA]</scope>
    <source>
        <strain evidence="3">LS1_29</strain>
    </source>
</reference>
<evidence type="ECO:0000313" key="2">
    <source>
        <dbReference type="EMBL" id="MDS1270914.1"/>
    </source>
</evidence>
<dbReference type="SUPFAM" id="SSF52777">
    <property type="entry name" value="CoA-dependent acyltransferases"/>
    <property type="match status" value="1"/>
</dbReference>